<dbReference type="GO" id="GO:0016874">
    <property type="term" value="F:ligase activity"/>
    <property type="evidence" value="ECO:0007669"/>
    <property type="project" value="UniProtKB-KW"/>
</dbReference>
<dbReference type="SUPFAM" id="SSF56091">
    <property type="entry name" value="DNA ligase/mRNA capping enzyme, catalytic domain"/>
    <property type="match status" value="1"/>
</dbReference>
<dbReference type="Proteomes" id="UP001595823">
    <property type="component" value="Unassembled WGS sequence"/>
</dbReference>
<proteinExistence type="predicted"/>
<accession>A0ABV8TTN8</accession>
<comment type="caution">
    <text evidence="2">The sequence shown here is derived from an EMBL/GenBank/DDBJ whole genome shotgun (WGS) entry which is preliminary data.</text>
</comment>
<dbReference type="EMBL" id="JBHSDK010000002">
    <property type="protein sequence ID" value="MFC4334047.1"/>
    <property type="molecule type" value="Genomic_DNA"/>
</dbReference>
<protein>
    <submittedName>
        <fullName evidence="2">RNA ligase family protein</fullName>
    </submittedName>
</protein>
<sequence length="278" mass="31052">MDSTTRDWMGRVNSATKYPSIPYYHEMDDRGRYTDVVATPLRTDLSRLVCTEKVDGTNARIIIHPGGDWQIGSRTELLAAKGDRLYNPHEGIAGHLIDQAETVVEAVRDSVGSVHAAHKVTVVYLEVYGLGIGAGWRNYTGDKHAGGARIFDIASFEQDILLKNREEIAELRGDTGRHLHWATVDRLATLTEALPFDMVPEIELPSLPPAGWRETEEWLQELVPSTHVALDGGAKGRPEGVVIRHRDRSTITKLRLKEYAATRRRLADEDGKRDRAKA</sequence>
<dbReference type="RefSeq" id="WP_380617782.1">
    <property type="nucleotide sequence ID" value="NZ_JBHSDK010000002.1"/>
</dbReference>
<keyword evidence="2" id="KW-0436">Ligase</keyword>
<reference evidence="3" key="1">
    <citation type="journal article" date="2019" name="Int. J. Syst. Evol. Microbiol.">
        <title>The Global Catalogue of Microorganisms (GCM) 10K type strain sequencing project: providing services to taxonomists for standard genome sequencing and annotation.</title>
        <authorList>
            <consortium name="The Broad Institute Genomics Platform"/>
            <consortium name="The Broad Institute Genome Sequencing Center for Infectious Disease"/>
            <person name="Wu L."/>
            <person name="Ma J."/>
        </authorList>
    </citation>
    <scope>NUCLEOTIDE SEQUENCE [LARGE SCALE GENOMIC DNA]</scope>
    <source>
        <strain evidence="3">IBRC-M 10908</strain>
    </source>
</reference>
<dbReference type="Pfam" id="PF09414">
    <property type="entry name" value="RNA_ligase"/>
    <property type="match status" value="1"/>
</dbReference>
<dbReference type="InterPro" id="IPR021122">
    <property type="entry name" value="RNA_ligase_dom_REL/Rnl2"/>
</dbReference>
<keyword evidence="3" id="KW-1185">Reference proteome</keyword>
<evidence type="ECO:0000313" key="2">
    <source>
        <dbReference type="EMBL" id="MFC4334047.1"/>
    </source>
</evidence>
<gene>
    <name evidence="2" type="ORF">ACFPET_02420</name>
</gene>
<organism evidence="2 3">
    <name type="scientific">Salininema proteolyticum</name>
    <dbReference type="NCBI Taxonomy" id="1607685"/>
    <lineage>
        <taxon>Bacteria</taxon>
        <taxon>Bacillati</taxon>
        <taxon>Actinomycetota</taxon>
        <taxon>Actinomycetes</taxon>
        <taxon>Glycomycetales</taxon>
        <taxon>Glycomycetaceae</taxon>
        <taxon>Salininema</taxon>
    </lineage>
</organism>
<name>A0ABV8TTN8_9ACTN</name>
<evidence type="ECO:0000313" key="3">
    <source>
        <dbReference type="Proteomes" id="UP001595823"/>
    </source>
</evidence>
<feature type="domain" description="RNA ligase" evidence="1">
    <location>
        <begin position="48"/>
        <end position="251"/>
    </location>
</feature>
<evidence type="ECO:0000259" key="1">
    <source>
        <dbReference type="Pfam" id="PF09414"/>
    </source>
</evidence>